<protein>
    <submittedName>
        <fullName evidence="1">Uncharacterized protein</fullName>
    </submittedName>
</protein>
<dbReference type="EMBL" id="PQVH01000007">
    <property type="protein sequence ID" value="TFW72067.1"/>
    <property type="molecule type" value="Genomic_DNA"/>
</dbReference>
<organism evidence="1 2">
    <name type="scientific">Methylotenera oryzisoli</name>
    <dbReference type="NCBI Taxonomy" id="2080758"/>
    <lineage>
        <taxon>Bacteria</taxon>
        <taxon>Pseudomonadati</taxon>
        <taxon>Pseudomonadota</taxon>
        <taxon>Betaproteobacteria</taxon>
        <taxon>Nitrosomonadales</taxon>
        <taxon>Methylophilaceae</taxon>
        <taxon>Methylotenera</taxon>
    </lineage>
</organism>
<reference evidence="1 2" key="1">
    <citation type="submission" date="2018-02" db="EMBL/GenBank/DDBJ databases">
        <title>A novel lanthanide dependent methylotroph, Methylotenera sp. La3113.</title>
        <authorList>
            <person name="Lv H."/>
            <person name="Tani A."/>
        </authorList>
    </citation>
    <scope>NUCLEOTIDE SEQUENCE [LARGE SCALE GENOMIC DNA]</scope>
    <source>
        <strain evidence="1 2">La3113</strain>
    </source>
</reference>
<evidence type="ECO:0000313" key="2">
    <source>
        <dbReference type="Proteomes" id="UP000297706"/>
    </source>
</evidence>
<dbReference type="Gene3D" id="1.20.1440.60">
    <property type="entry name" value="23S rRNA-intervening sequence"/>
    <property type="match status" value="1"/>
</dbReference>
<name>A0A4Y9VT49_9PROT</name>
<dbReference type="Proteomes" id="UP000297706">
    <property type="component" value="Unassembled WGS sequence"/>
</dbReference>
<comment type="caution">
    <text evidence="1">The sequence shown here is derived from an EMBL/GenBank/DDBJ whole genome shotgun (WGS) entry which is preliminary data.</text>
</comment>
<dbReference type="AlphaFoldDB" id="A0A4Y9VT49"/>
<dbReference type="RefSeq" id="WP_135276917.1">
    <property type="nucleotide sequence ID" value="NZ_PQVH01000007.1"/>
</dbReference>
<sequence>MSDLKPIKGIEVTFTATDPHVEISEKLQAQYPHHLVLVQSGTWLHAFNKSAYALHTLKQYKIRLAGPANKPHLLVGFPVANYKQRLWPIMDEHNISYVVVNKNDIDVCESSAPSYALDAISDDIVHQVIADLISSKQLKTATTAKALANPDTQEFIFKTKAGDLDTLLLQDIIKLPRDIRATWGENVRQTMHSIMRSIYLYGNEDNKPQLLKLLSADVDLIRHYICQAQALNLFKISFEYRVGLVVELGRILGGLQRAKRTTS</sequence>
<keyword evidence="2" id="KW-1185">Reference proteome</keyword>
<evidence type="ECO:0000313" key="1">
    <source>
        <dbReference type="EMBL" id="TFW72067.1"/>
    </source>
</evidence>
<dbReference type="OrthoDB" id="9150432at2"/>
<accession>A0A4Y9VT49</accession>
<proteinExistence type="predicted"/>
<dbReference type="InterPro" id="IPR036583">
    <property type="entry name" value="23S_rRNA_IVS_sf"/>
</dbReference>
<gene>
    <name evidence="1" type="ORF">C3Y98_04495</name>
</gene>